<reference evidence="1" key="1">
    <citation type="journal article" date="2020" name="Nature">
        <title>Giant virus diversity and host interactions through global metagenomics.</title>
        <authorList>
            <person name="Schulz F."/>
            <person name="Roux S."/>
            <person name="Paez-Espino D."/>
            <person name="Jungbluth S."/>
            <person name="Walsh D.A."/>
            <person name="Denef V.J."/>
            <person name="McMahon K.D."/>
            <person name="Konstantinidis K.T."/>
            <person name="Eloe-Fadrosh E.A."/>
            <person name="Kyrpides N.C."/>
            <person name="Woyke T."/>
        </authorList>
    </citation>
    <scope>NUCLEOTIDE SEQUENCE</scope>
    <source>
        <strain evidence="1">GVMAG-M-3300024252-29</strain>
    </source>
</reference>
<organism evidence="1">
    <name type="scientific">viral metagenome</name>
    <dbReference type="NCBI Taxonomy" id="1070528"/>
    <lineage>
        <taxon>unclassified sequences</taxon>
        <taxon>metagenomes</taxon>
        <taxon>organismal metagenomes</taxon>
    </lineage>
</organism>
<evidence type="ECO:0008006" key="2">
    <source>
        <dbReference type="Google" id="ProtNLM"/>
    </source>
</evidence>
<dbReference type="AlphaFoldDB" id="A0A6C0IPP2"/>
<proteinExistence type="predicted"/>
<dbReference type="EMBL" id="MN740208">
    <property type="protein sequence ID" value="QHT93493.1"/>
    <property type="molecule type" value="Genomic_DNA"/>
</dbReference>
<accession>A0A6C0IPP2</accession>
<name>A0A6C0IPP2_9ZZZZ</name>
<protein>
    <recommendedName>
        <fullName evidence="2">C2H2-type domain-containing protein</fullName>
    </recommendedName>
</protein>
<sequence length="350" mass="40402">MFHCKSCIYSTSKKSEFNRHLKTKKHLRNAGTTPTIVATGFTCDGCLTTYVSRQGLWRHQKSKSCGTIQDDDYLDEHESSVKNIVTENVITEDNEKNTEKLTFEQQLKLREIELEEKKLQIQQDIEMKNIQTQQELMQEMCNNQKMMASAIEKIGTTQTVNNTTNNIIHTINQFNLNVFLNDTCKDAMNIMDFVKSLKYTEEDIGSIGKLGYAEAISNLLIKGLNEIDVTQRPIHCTDAKREKLYVKHDNEWKKDIESAGNLKKAIKVVGHQNMGSLDEWKEKHPYHNEPNSRHHIEYLEICNQTMNGMLDEDDKEYKKIIKRIAPETLIEKDNKVGQIILTETINGDET</sequence>
<evidence type="ECO:0000313" key="1">
    <source>
        <dbReference type="EMBL" id="QHT93493.1"/>
    </source>
</evidence>